<evidence type="ECO:0000256" key="4">
    <source>
        <dbReference type="PROSITE-ProRule" id="PRU00134"/>
    </source>
</evidence>
<feature type="signal peptide" evidence="5">
    <location>
        <begin position="1"/>
        <end position="30"/>
    </location>
</feature>
<dbReference type="Proteomes" id="UP001244341">
    <property type="component" value="Chromosome 7b"/>
</dbReference>
<organism evidence="7 8">
    <name type="scientific">Tetradesmus obliquus</name>
    <name type="common">Green alga</name>
    <name type="synonym">Acutodesmus obliquus</name>
    <dbReference type="NCBI Taxonomy" id="3088"/>
    <lineage>
        <taxon>Eukaryota</taxon>
        <taxon>Viridiplantae</taxon>
        <taxon>Chlorophyta</taxon>
        <taxon>core chlorophytes</taxon>
        <taxon>Chlorophyceae</taxon>
        <taxon>CS clade</taxon>
        <taxon>Sphaeropleales</taxon>
        <taxon>Scenedesmaceae</taxon>
        <taxon>Tetradesmus</taxon>
    </lineage>
</organism>
<reference evidence="7 8" key="1">
    <citation type="submission" date="2023-05" db="EMBL/GenBank/DDBJ databases">
        <title>A 100% complete, gapless, phased diploid assembly of the Scenedesmus obliquus UTEX 3031 genome.</title>
        <authorList>
            <person name="Biondi T.C."/>
            <person name="Hanschen E.R."/>
            <person name="Kwon T."/>
            <person name="Eng W."/>
            <person name="Kruse C.P.S."/>
            <person name="Koehler S.I."/>
            <person name="Kunde Y."/>
            <person name="Gleasner C.D."/>
            <person name="You Mak K.T."/>
            <person name="Polle J."/>
            <person name="Hovde B.T."/>
            <person name="Starkenburg S.R."/>
        </authorList>
    </citation>
    <scope>NUCLEOTIDE SEQUENCE [LARGE SCALE GENOMIC DNA]</scope>
    <source>
        <strain evidence="7 8">DOE0152z</strain>
    </source>
</reference>
<keyword evidence="1" id="KW-0479">Metal-binding</keyword>
<feature type="chain" id="PRO_5047391733" description="MYND-type domain-containing protein" evidence="5">
    <location>
        <begin position="31"/>
        <end position="102"/>
    </location>
</feature>
<evidence type="ECO:0000259" key="6">
    <source>
        <dbReference type="PROSITE" id="PS50865"/>
    </source>
</evidence>
<dbReference type="Pfam" id="PF01753">
    <property type="entry name" value="zf-MYND"/>
    <property type="match status" value="1"/>
</dbReference>
<evidence type="ECO:0000256" key="2">
    <source>
        <dbReference type="ARBA" id="ARBA00022771"/>
    </source>
</evidence>
<feature type="domain" description="MYND-type" evidence="6">
    <location>
        <begin position="49"/>
        <end position="93"/>
    </location>
</feature>
<name>A0ABY8U562_TETOB</name>
<keyword evidence="8" id="KW-1185">Reference proteome</keyword>
<evidence type="ECO:0000256" key="5">
    <source>
        <dbReference type="SAM" id="SignalP"/>
    </source>
</evidence>
<dbReference type="InterPro" id="IPR002893">
    <property type="entry name" value="Znf_MYND"/>
</dbReference>
<sequence length="102" mass="10462">MLAGIAASGVLNALAATLPSLAALCRLVACGEGLAALCPVPLCCNNPRCVELRGPSEQQLVAGNGGLCSRCRTTRYCSRACQAVHHTAHRKICKSIAASTAQ</sequence>
<accession>A0ABY8U562</accession>
<keyword evidence="3" id="KW-0862">Zinc</keyword>
<dbReference type="SUPFAM" id="SSF144232">
    <property type="entry name" value="HIT/MYND zinc finger-like"/>
    <property type="match status" value="1"/>
</dbReference>
<dbReference type="PROSITE" id="PS50865">
    <property type="entry name" value="ZF_MYND_2"/>
    <property type="match status" value="1"/>
</dbReference>
<proteinExistence type="predicted"/>
<dbReference type="Gene3D" id="6.10.140.2220">
    <property type="match status" value="1"/>
</dbReference>
<gene>
    <name evidence="7" type="ORF">OEZ85_013206</name>
</gene>
<evidence type="ECO:0000256" key="1">
    <source>
        <dbReference type="ARBA" id="ARBA00022723"/>
    </source>
</evidence>
<dbReference type="EMBL" id="CP126214">
    <property type="protein sequence ID" value="WIA16529.1"/>
    <property type="molecule type" value="Genomic_DNA"/>
</dbReference>
<keyword evidence="2 4" id="KW-0863">Zinc-finger</keyword>
<evidence type="ECO:0000313" key="7">
    <source>
        <dbReference type="EMBL" id="WIA16529.1"/>
    </source>
</evidence>
<evidence type="ECO:0000256" key="3">
    <source>
        <dbReference type="ARBA" id="ARBA00022833"/>
    </source>
</evidence>
<evidence type="ECO:0000313" key="8">
    <source>
        <dbReference type="Proteomes" id="UP001244341"/>
    </source>
</evidence>
<protein>
    <recommendedName>
        <fullName evidence="6">MYND-type domain-containing protein</fullName>
    </recommendedName>
</protein>
<keyword evidence="5" id="KW-0732">Signal</keyword>